<dbReference type="InterPro" id="IPR016138">
    <property type="entry name" value="Ribosome_inactivat_prot_sub1"/>
</dbReference>
<keyword evidence="1" id="KW-0378">Hydrolase</keyword>
<dbReference type="EnsemblPlants" id="HORVU.MOREX.r3.3HG0296770.1">
    <property type="protein sequence ID" value="HORVU.MOREX.r3.3HG0296770.1"/>
    <property type="gene ID" value="HORVU.MOREX.r3.3HG0296770"/>
</dbReference>
<dbReference type="SUPFAM" id="SSF56371">
    <property type="entry name" value="Ribosome inactivating proteins (RIP)"/>
    <property type="match status" value="1"/>
</dbReference>
<dbReference type="Gramene" id="HORVU.MOREX.r3.3HG0296770.1">
    <property type="protein sequence ID" value="HORVU.MOREX.r3.3HG0296770.1"/>
    <property type="gene ID" value="HORVU.MOREX.r3.3HG0296770"/>
</dbReference>
<comment type="catalytic activity">
    <reaction evidence="1">
        <text>Endohydrolysis of the N-glycosidic bond at one specific adenosine on the 28S rRNA.</text>
        <dbReference type="EC" id="3.2.2.22"/>
    </reaction>
</comment>
<keyword evidence="1" id="KW-0652">Protein synthesis inhibitor</keyword>
<comment type="similarity">
    <text evidence="1">Belongs to the ribosome-inactivating protein family.</text>
</comment>
<keyword evidence="2" id="KW-0732">Signal</keyword>
<dbReference type="InterPro" id="IPR001574">
    <property type="entry name" value="Ribosome_inactivat_prot"/>
</dbReference>
<dbReference type="Gramene" id="HORVU.MOREX.r2.3HG0247190.1">
    <property type="protein sequence ID" value="HORVU.MOREX.r2.3HG0247190.1"/>
    <property type="gene ID" value="HORVU.MOREX.r2.3HG0247190"/>
</dbReference>
<gene>
    <name evidence="3" type="primary">LOC123440406</name>
</gene>
<protein>
    <recommendedName>
        <fullName evidence="1">rRNA N-glycosylase</fullName>
        <ecNumber evidence="1">3.2.2.22</ecNumber>
    </recommendedName>
</protein>
<dbReference type="AlphaFoldDB" id="A0A8I7B5Z8"/>
<dbReference type="EC" id="3.2.2.22" evidence="1"/>
<dbReference type="RefSeq" id="XP_044972912.1">
    <property type="nucleotide sequence ID" value="XM_045116977.1"/>
</dbReference>
<dbReference type="OrthoDB" id="616245at2759"/>
<sequence>MSQVAGATGGAFGGAKTKTVFLAMIILFARTAQGQPREIAWDHDAVNAEHTELLDTWHGHVIETVETRFRMKVGDLCDVMAPQRELEDKMTMPPDTWIKPTLKGRGNDKVTLWFSNDDLYFLGYTNLTGHLHTLGGYDGLFLEPFYPLRFGGSYTDLMGVHRTPQGKKIPAHTFVVSVPLGKESLLDAIHVLSSYNPSTPDTDLKIAIAKIVLMGPESLRFRPIRDAYILEWHQETNTYLTLGQTKYLVKWSEISKELVRWEKSGRKIFLKTKGARELKDELGIGSAEEAMGLVYLLLRPRP</sequence>
<organism evidence="3 4">
    <name type="scientific">Hordeum vulgare subsp. vulgare</name>
    <name type="common">Domesticated barley</name>
    <dbReference type="NCBI Taxonomy" id="112509"/>
    <lineage>
        <taxon>Eukaryota</taxon>
        <taxon>Viridiplantae</taxon>
        <taxon>Streptophyta</taxon>
        <taxon>Embryophyta</taxon>
        <taxon>Tracheophyta</taxon>
        <taxon>Spermatophyta</taxon>
        <taxon>Magnoliopsida</taxon>
        <taxon>Liliopsida</taxon>
        <taxon>Poales</taxon>
        <taxon>Poaceae</taxon>
        <taxon>BOP clade</taxon>
        <taxon>Pooideae</taxon>
        <taxon>Triticodae</taxon>
        <taxon>Triticeae</taxon>
        <taxon>Hordeinae</taxon>
        <taxon>Hordeum</taxon>
    </lineage>
</organism>
<proteinExistence type="inferred from homology"/>
<evidence type="ECO:0000313" key="3">
    <source>
        <dbReference type="EnsemblPlants" id="HORVU.MOREX.r3.3HG0296770.1"/>
    </source>
</evidence>
<feature type="signal peptide" evidence="2">
    <location>
        <begin position="1"/>
        <end position="34"/>
    </location>
</feature>
<keyword evidence="1" id="KW-0800">Toxin</keyword>
<dbReference type="KEGG" id="hvg:123440406"/>
<keyword evidence="1" id="KW-0611">Plant defense</keyword>
<dbReference type="Pfam" id="PF00161">
    <property type="entry name" value="RIP"/>
    <property type="match status" value="1"/>
</dbReference>
<feature type="chain" id="PRO_5035173498" description="rRNA N-glycosylase" evidence="2">
    <location>
        <begin position="35"/>
        <end position="302"/>
    </location>
</feature>
<reference evidence="4" key="1">
    <citation type="journal article" date="2012" name="Nature">
        <title>A physical, genetic and functional sequence assembly of the barley genome.</title>
        <authorList>
            <consortium name="The International Barley Genome Sequencing Consortium"/>
            <person name="Mayer K.F."/>
            <person name="Waugh R."/>
            <person name="Brown J.W."/>
            <person name="Schulman A."/>
            <person name="Langridge P."/>
            <person name="Platzer M."/>
            <person name="Fincher G.B."/>
            <person name="Muehlbauer G.J."/>
            <person name="Sato K."/>
            <person name="Close T.J."/>
            <person name="Wise R.P."/>
            <person name="Stein N."/>
        </authorList>
    </citation>
    <scope>NUCLEOTIDE SEQUENCE [LARGE SCALE GENOMIC DNA]</scope>
    <source>
        <strain evidence="4">cv. Morex</strain>
    </source>
</reference>
<dbReference type="GO" id="GO:0030598">
    <property type="term" value="F:rRNA N-glycosylase activity"/>
    <property type="evidence" value="ECO:0007669"/>
    <property type="project" value="UniProtKB-EC"/>
</dbReference>
<dbReference type="Gene3D" id="3.40.420.10">
    <property type="entry name" value="Ricin (A subunit), domain 1"/>
    <property type="match status" value="1"/>
</dbReference>
<dbReference type="PANTHER" id="PTHR33453:SF47">
    <property type="entry name" value="RRNA N-GLYCOSYLASE"/>
    <property type="match status" value="1"/>
</dbReference>
<evidence type="ECO:0000256" key="1">
    <source>
        <dbReference type="RuleBase" id="RU004915"/>
    </source>
</evidence>
<evidence type="ECO:0000313" key="4">
    <source>
        <dbReference type="Proteomes" id="UP000011116"/>
    </source>
</evidence>
<keyword evidence="4" id="KW-1185">Reference proteome</keyword>
<dbReference type="PANTHER" id="PTHR33453">
    <property type="match status" value="1"/>
</dbReference>
<reference evidence="3" key="3">
    <citation type="submission" date="2022-01" db="UniProtKB">
        <authorList>
            <consortium name="EnsemblPlants"/>
        </authorList>
    </citation>
    <scope>IDENTIFICATION</scope>
    <source>
        <strain evidence="3">subsp. vulgare</strain>
    </source>
</reference>
<dbReference type="Proteomes" id="UP000011116">
    <property type="component" value="Chromosome 3H"/>
</dbReference>
<dbReference type="GO" id="GO:0006952">
    <property type="term" value="P:defense response"/>
    <property type="evidence" value="ECO:0007669"/>
    <property type="project" value="UniProtKB-KW"/>
</dbReference>
<dbReference type="GeneID" id="123440406"/>
<evidence type="ECO:0000256" key="2">
    <source>
        <dbReference type="SAM" id="SignalP"/>
    </source>
</evidence>
<dbReference type="GO" id="GO:0090729">
    <property type="term" value="F:toxin activity"/>
    <property type="evidence" value="ECO:0007669"/>
    <property type="project" value="UniProtKB-KW"/>
</dbReference>
<name>A0A8I7B5Z8_HORVV</name>
<dbReference type="SMR" id="A0A8I7B5Z8"/>
<accession>A0A8I7B5Z8</accession>
<dbReference type="InterPro" id="IPR036041">
    <property type="entry name" value="Ribosome-inact_prot_sf"/>
</dbReference>
<dbReference type="GO" id="GO:0017148">
    <property type="term" value="P:negative regulation of translation"/>
    <property type="evidence" value="ECO:0007669"/>
    <property type="project" value="UniProtKB-KW"/>
</dbReference>
<reference evidence="3" key="2">
    <citation type="submission" date="2020-10" db="EMBL/GenBank/DDBJ databases">
        <authorList>
            <person name="Scholz U."/>
            <person name="Mascher M."/>
            <person name="Fiebig A."/>
        </authorList>
    </citation>
    <scope>NUCLEOTIDE SEQUENCE [LARGE SCALE GENOMIC DNA]</scope>
    <source>
        <strain evidence="3">cv. Morex</strain>
    </source>
</reference>